<dbReference type="GO" id="GO:0030246">
    <property type="term" value="F:carbohydrate binding"/>
    <property type="evidence" value="ECO:0007669"/>
    <property type="project" value="TreeGrafter"/>
</dbReference>
<dbReference type="GO" id="GO:0030288">
    <property type="term" value="C:outer membrane-bounded periplasmic space"/>
    <property type="evidence" value="ECO:0007669"/>
    <property type="project" value="TreeGrafter"/>
</dbReference>
<reference evidence="4 5" key="1">
    <citation type="submission" date="2018-08" db="EMBL/GenBank/DDBJ databases">
        <title>Aeromicrobium sp. M2KJ-4, whole genome shotgun sequence.</title>
        <authorList>
            <person name="Tuo L."/>
        </authorList>
    </citation>
    <scope>NUCLEOTIDE SEQUENCE [LARGE SCALE GENOMIC DNA]</scope>
    <source>
        <strain evidence="4 5">M2KJ-4</strain>
    </source>
</reference>
<sequence>MVLSACASTTSDSSDGSGASASSDGKATVVSFDIDEGQQTPAQPLDSWCGDKKVKVGLAVAQAVNSWMKTLHYQVDEAAKQCKSIDGEVLFTSAGGDQQRAISQINSQVAQGVDVLLVQADFGAAELPAIRSAQKAGVKVIIYNSAIGGTPGRDFTAQTILDGRLAGSDMATKLGQNVKKGNVVFLGGIPGAASSKAMLDGVKESLKDFPDLKLLTDTPVTTSWTAAGAQQAMAGLIAQSSNIDAVITDYGVTARGAIEAFKLAGKPIPPISTLSTDNQFGCAWKELADDKIDVPVFTLDGGTWMGEIALRQGVAAATGKKYNADQTFKLPPFTDTAAGKTPPCDPNLPPDADLAAGLTTTQLNTIFK</sequence>
<dbReference type="PANTHER" id="PTHR30036">
    <property type="entry name" value="D-XYLOSE-BINDING PERIPLASMIC PROTEIN"/>
    <property type="match status" value="1"/>
</dbReference>
<dbReference type="Gene3D" id="3.40.50.2300">
    <property type="match status" value="2"/>
</dbReference>
<name>A0A371PAD5_9ACTN</name>
<dbReference type="Pfam" id="PF13407">
    <property type="entry name" value="Peripla_BP_4"/>
    <property type="match status" value="1"/>
</dbReference>
<dbReference type="Proteomes" id="UP000265581">
    <property type="component" value="Unassembled WGS sequence"/>
</dbReference>
<evidence type="ECO:0000256" key="2">
    <source>
        <dbReference type="SAM" id="MobiDB-lite"/>
    </source>
</evidence>
<feature type="domain" description="Periplasmic binding protein" evidence="3">
    <location>
        <begin position="56"/>
        <end position="321"/>
    </location>
</feature>
<evidence type="ECO:0000256" key="1">
    <source>
        <dbReference type="ARBA" id="ARBA00004196"/>
    </source>
</evidence>
<comment type="caution">
    <text evidence="4">The sequence shown here is derived from an EMBL/GenBank/DDBJ whole genome shotgun (WGS) entry which is preliminary data.</text>
</comment>
<evidence type="ECO:0000313" key="4">
    <source>
        <dbReference type="EMBL" id="REK72914.1"/>
    </source>
</evidence>
<accession>A0A371PAD5</accession>
<dbReference type="InterPro" id="IPR025997">
    <property type="entry name" value="SBP_2_dom"/>
</dbReference>
<keyword evidence="5" id="KW-1185">Reference proteome</keyword>
<proteinExistence type="predicted"/>
<protein>
    <submittedName>
        <fullName evidence="4">Ribose ABC transporter substrate-binding protein</fullName>
    </submittedName>
</protein>
<organism evidence="4 5">
    <name type="scientific">Aeromicrobium endophyticum</name>
    <dbReference type="NCBI Taxonomy" id="2292704"/>
    <lineage>
        <taxon>Bacteria</taxon>
        <taxon>Bacillati</taxon>
        <taxon>Actinomycetota</taxon>
        <taxon>Actinomycetes</taxon>
        <taxon>Propionibacteriales</taxon>
        <taxon>Nocardioidaceae</taxon>
        <taxon>Aeromicrobium</taxon>
    </lineage>
</organism>
<dbReference type="SUPFAM" id="SSF53822">
    <property type="entry name" value="Periplasmic binding protein-like I"/>
    <property type="match status" value="1"/>
</dbReference>
<dbReference type="AlphaFoldDB" id="A0A371PAD5"/>
<evidence type="ECO:0000259" key="3">
    <source>
        <dbReference type="Pfam" id="PF13407"/>
    </source>
</evidence>
<dbReference type="InterPro" id="IPR050555">
    <property type="entry name" value="Bact_Solute-Bind_Prot2"/>
</dbReference>
<comment type="subcellular location">
    <subcellularLocation>
        <location evidence="1">Cell envelope</location>
    </subcellularLocation>
</comment>
<gene>
    <name evidence="4" type="ORF">DX116_04775</name>
</gene>
<feature type="region of interest" description="Disordered" evidence="2">
    <location>
        <begin position="1"/>
        <end position="23"/>
    </location>
</feature>
<dbReference type="InterPro" id="IPR028082">
    <property type="entry name" value="Peripla_BP_I"/>
</dbReference>
<dbReference type="EMBL" id="QUBR01000001">
    <property type="protein sequence ID" value="REK72914.1"/>
    <property type="molecule type" value="Genomic_DNA"/>
</dbReference>
<evidence type="ECO:0000313" key="5">
    <source>
        <dbReference type="Proteomes" id="UP000265581"/>
    </source>
</evidence>